<sequence>MALGLIVGYGALRLGALPIGYERLGSGLMFPFSLTYGNSSDGVTRFLGLGREPGMGAIFIGYAFFAMPAVKRAILYRGVLLVALMGTLSTAGIGLFAVALGLYFVFGSKKRNLIVRAAAIGASVWAINVALYDTRFGFLSKIETVSNLDRTRATTAGIEAFFNNPFLATTNMPLSSINMVAGIALTGAPWFLLMLAYMASPVLHGGMRRWQTYAGGFILVTMLTSQPLYGSTSVMILVIMLLSSIRRDVPTLGGDMDPVTGGRAAETYPDRRVVGGKRGNGVKSSPGLLAPQRLQR</sequence>
<evidence type="ECO:0008006" key="5">
    <source>
        <dbReference type="Google" id="ProtNLM"/>
    </source>
</evidence>
<feature type="transmembrane region" description="Helical" evidence="2">
    <location>
        <begin position="80"/>
        <end position="106"/>
    </location>
</feature>
<proteinExistence type="predicted"/>
<evidence type="ECO:0000256" key="2">
    <source>
        <dbReference type="SAM" id="Phobius"/>
    </source>
</evidence>
<organism evidence="3 4">
    <name type="scientific">Pseudarthrobacter polychromogenes</name>
    <dbReference type="NCBI Taxonomy" id="1676"/>
    <lineage>
        <taxon>Bacteria</taxon>
        <taxon>Bacillati</taxon>
        <taxon>Actinomycetota</taxon>
        <taxon>Actinomycetes</taxon>
        <taxon>Micrococcales</taxon>
        <taxon>Micrococcaceae</taxon>
        <taxon>Pseudarthrobacter</taxon>
    </lineage>
</organism>
<feature type="transmembrane region" description="Helical" evidence="2">
    <location>
        <begin position="177"/>
        <end position="197"/>
    </location>
</feature>
<comment type="caution">
    <text evidence="3">The sequence shown here is derived from an EMBL/GenBank/DDBJ whole genome shotgun (WGS) entry which is preliminary data.</text>
</comment>
<reference evidence="4" key="1">
    <citation type="journal article" date="2019" name="Int. J. Syst. Evol. Microbiol.">
        <title>The Global Catalogue of Microorganisms (GCM) 10K type strain sequencing project: providing services to taxonomists for standard genome sequencing and annotation.</title>
        <authorList>
            <consortium name="The Broad Institute Genomics Platform"/>
            <consortium name="The Broad Institute Genome Sequencing Center for Infectious Disease"/>
            <person name="Wu L."/>
            <person name="Ma J."/>
        </authorList>
    </citation>
    <scope>NUCLEOTIDE SEQUENCE [LARGE SCALE GENOMIC DNA]</scope>
    <source>
        <strain evidence="4">CGMCC 1.1927</strain>
    </source>
</reference>
<feature type="transmembrane region" description="Helical" evidence="2">
    <location>
        <begin position="113"/>
        <end position="132"/>
    </location>
</feature>
<keyword evidence="4" id="KW-1185">Reference proteome</keyword>
<feature type="transmembrane region" description="Helical" evidence="2">
    <location>
        <begin position="217"/>
        <end position="242"/>
    </location>
</feature>
<evidence type="ECO:0000313" key="4">
    <source>
        <dbReference type="Proteomes" id="UP000596938"/>
    </source>
</evidence>
<keyword evidence="2" id="KW-0472">Membrane</keyword>
<evidence type="ECO:0000313" key="3">
    <source>
        <dbReference type="EMBL" id="GGG83497.1"/>
    </source>
</evidence>
<evidence type="ECO:0000256" key="1">
    <source>
        <dbReference type="SAM" id="MobiDB-lite"/>
    </source>
</evidence>
<dbReference type="Proteomes" id="UP000596938">
    <property type="component" value="Unassembled WGS sequence"/>
</dbReference>
<feature type="transmembrane region" description="Helical" evidence="2">
    <location>
        <begin position="55"/>
        <end position="74"/>
    </location>
</feature>
<protein>
    <recommendedName>
        <fullName evidence="5">O-antigen ligase domain-containing protein</fullName>
    </recommendedName>
</protein>
<feature type="region of interest" description="Disordered" evidence="1">
    <location>
        <begin position="260"/>
        <end position="296"/>
    </location>
</feature>
<gene>
    <name evidence="3" type="ORF">GCM10011577_01140</name>
</gene>
<accession>A0ABQ1XD96</accession>
<name>A0ABQ1XD96_9MICC</name>
<dbReference type="EMBL" id="BMKU01000001">
    <property type="protein sequence ID" value="GGG83497.1"/>
    <property type="molecule type" value="Genomic_DNA"/>
</dbReference>
<keyword evidence="2" id="KW-1133">Transmembrane helix</keyword>
<keyword evidence="2" id="KW-0812">Transmembrane</keyword>